<feature type="region of interest" description="Disordered" evidence="1">
    <location>
        <begin position="256"/>
        <end position="277"/>
    </location>
</feature>
<dbReference type="AlphaFoldDB" id="A0ABD3GU85"/>
<feature type="compositionally biased region" description="Basic and acidic residues" evidence="1">
    <location>
        <begin position="189"/>
        <end position="205"/>
    </location>
</feature>
<dbReference type="Pfam" id="PF21859">
    <property type="entry name" value="Replitron_HUH"/>
    <property type="match status" value="1"/>
</dbReference>
<keyword evidence="4" id="KW-1185">Reference proteome</keyword>
<proteinExistence type="predicted"/>
<reference evidence="3 4" key="1">
    <citation type="submission" date="2024-09" db="EMBL/GenBank/DDBJ databases">
        <title>Chromosome-scale assembly of Riccia sorocarpa.</title>
        <authorList>
            <person name="Paukszto L."/>
        </authorList>
    </citation>
    <scope>NUCLEOTIDE SEQUENCE [LARGE SCALE GENOMIC DNA]</scope>
    <source>
        <strain evidence="3">LP-2024</strain>
        <tissue evidence="3">Aerial parts of the thallus</tissue>
    </source>
</reference>
<name>A0ABD3GU85_9MARC</name>
<feature type="domain" description="Replitron HUH endonuclease" evidence="2">
    <location>
        <begin position="8"/>
        <end position="125"/>
    </location>
</feature>
<evidence type="ECO:0000259" key="2">
    <source>
        <dbReference type="Pfam" id="PF21859"/>
    </source>
</evidence>
<protein>
    <recommendedName>
        <fullName evidence="2">Replitron HUH endonuclease domain-containing protein</fullName>
    </recommendedName>
</protein>
<feature type="region of interest" description="Disordered" evidence="1">
    <location>
        <begin position="150"/>
        <end position="215"/>
    </location>
</feature>
<sequence length="277" mass="30863">MIGQIGTDIDPQVFEQMARFVDEHADMGMIAVERGVSQLQLHIQGMLCLKSSSVRSLKDDIKTAISWQENAEAGASMCIKSLKQKGLHTVLGMVGYCHKDENELHYRAFHKNISDEQIEVGKKHYVIHGACAYKTKGCLRQMLQSAEQKEVKLEATDNDQDEQADLDKDDTRPQQTPALDLNVPAAETQNREDTMTKPDHEETGSSEKNNAPKYISTAEPQKQETMVPVVDTNEYNEVEAQALLGAGYALAYRTEASRKKGHTGKLPDFIPLVTSRS</sequence>
<evidence type="ECO:0000256" key="1">
    <source>
        <dbReference type="SAM" id="MobiDB-lite"/>
    </source>
</evidence>
<evidence type="ECO:0000313" key="3">
    <source>
        <dbReference type="EMBL" id="KAL3681384.1"/>
    </source>
</evidence>
<dbReference type="InterPro" id="IPR054424">
    <property type="entry name" value="Replitron_HUH"/>
</dbReference>
<dbReference type="Proteomes" id="UP001633002">
    <property type="component" value="Unassembled WGS sequence"/>
</dbReference>
<comment type="caution">
    <text evidence="3">The sequence shown here is derived from an EMBL/GenBank/DDBJ whole genome shotgun (WGS) entry which is preliminary data.</text>
</comment>
<dbReference type="EMBL" id="JBJQOH010000007">
    <property type="protein sequence ID" value="KAL3681384.1"/>
    <property type="molecule type" value="Genomic_DNA"/>
</dbReference>
<evidence type="ECO:0000313" key="4">
    <source>
        <dbReference type="Proteomes" id="UP001633002"/>
    </source>
</evidence>
<gene>
    <name evidence="3" type="ORF">R1sor_024340</name>
</gene>
<organism evidence="3 4">
    <name type="scientific">Riccia sorocarpa</name>
    <dbReference type="NCBI Taxonomy" id="122646"/>
    <lineage>
        <taxon>Eukaryota</taxon>
        <taxon>Viridiplantae</taxon>
        <taxon>Streptophyta</taxon>
        <taxon>Embryophyta</taxon>
        <taxon>Marchantiophyta</taxon>
        <taxon>Marchantiopsida</taxon>
        <taxon>Marchantiidae</taxon>
        <taxon>Marchantiales</taxon>
        <taxon>Ricciaceae</taxon>
        <taxon>Riccia</taxon>
    </lineage>
</organism>
<accession>A0ABD3GU85</accession>